<dbReference type="EMBL" id="MFLE01000026">
    <property type="protein sequence ID" value="OGG61064.1"/>
    <property type="molecule type" value="Genomic_DNA"/>
</dbReference>
<keyword evidence="1" id="KW-0812">Transmembrane</keyword>
<evidence type="ECO:0000256" key="1">
    <source>
        <dbReference type="SAM" id="Phobius"/>
    </source>
</evidence>
<proteinExistence type="predicted"/>
<evidence type="ECO:0000313" key="2">
    <source>
        <dbReference type="EMBL" id="OGG61064.1"/>
    </source>
</evidence>
<name>A0A1F6DHY4_9BACT</name>
<gene>
    <name evidence="2" type="ORF">A3C87_02070</name>
</gene>
<protein>
    <submittedName>
        <fullName evidence="2">Uncharacterized protein</fullName>
    </submittedName>
</protein>
<organism evidence="2 3">
    <name type="scientific">Candidatus Kaiserbacteria bacterium RIFCSPHIGHO2_02_FULL_49_34</name>
    <dbReference type="NCBI Taxonomy" id="1798491"/>
    <lineage>
        <taxon>Bacteria</taxon>
        <taxon>Candidatus Kaiseribacteriota</taxon>
    </lineage>
</organism>
<feature type="transmembrane region" description="Helical" evidence="1">
    <location>
        <begin position="12"/>
        <end position="32"/>
    </location>
</feature>
<evidence type="ECO:0000313" key="3">
    <source>
        <dbReference type="Proteomes" id="UP000176511"/>
    </source>
</evidence>
<accession>A0A1F6DHY4</accession>
<comment type="caution">
    <text evidence="2">The sequence shown here is derived from an EMBL/GenBank/DDBJ whole genome shotgun (WGS) entry which is preliminary data.</text>
</comment>
<sequence length="214" mass="24057">MKEASKNTLGRYKGWIILIAIVLSGIALYAHINSVYNETIRREIPLSALYLENQNELSSYVSGFYEQIGIADRKSEAMNKILLDSVRGRYDNGGGLDGDALISMIKEAYPDLSGLTIFDQMLPYIQEGRVKFKNRQSLLIDQVNAYKLWYREGFVRSMILSNFIPTRNLEARNGDVVHQGAAALAMMERIILDSTTKQAYETGVLEPLIGAPKK</sequence>
<keyword evidence="1" id="KW-0472">Membrane</keyword>
<dbReference type="Proteomes" id="UP000176511">
    <property type="component" value="Unassembled WGS sequence"/>
</dbReference>
<reference evidence="2 3" key="1">
    <citation type="journal article" date="2016" name="Nat. Commun.">
        <title>Thousands of microbial genomes shed light on interconnected biogeochemical processes in an aquifer system.</title>
        <authorList>
            <person name="Anantharaman K."/>
            <person name="Brown C.T."/>
            <person name="Hug L.A."/>
            <person name="Sharon I."/>
            <person name="Castelle C.J."/>
            <person name="Probst A.J."/>
            <person name="Thomas B.C."/>
            <person name="Singh A."/>
            <person name="Wilkins M.J."/>
            <person name="Karaoz U."/>
            <person name="Brodie E.L."/>
            <person name="Williams K.H."/>
            <person name="Hubbard S.S."/>
            <person name="Banfield J.F."/>
        </authorList>
    </citation>
    <scope>NUCLEOTIDE SEQUENCE [LARGE SCALE GENOMIC DNA]</scope>
</reference>
<keyword evidence="1" id="KW-1133">Transmembrane helix</keyword>
<dbReference type="AlphaFoldDB" id="A0A1F6DHY4"/>
<dbReference type="STRING" id="1798491.A3C87_02070"/>